<dbReference type="Gramene" id="ONIVA07G13130.1">
    <property type="protein sequence ID" value="ONIVA07G13130.1"/>
    <property type="gene ID" value="ONIVA07G13130"/>
</dbReference>
<dbReference type="EnsemblPlants" id="ONIVA07G13130.1">
    <property type="protein sequence ID" value="ONIVA07G13130.1"/>
    <property type="gene ID" value="ONIVA07G13130"/>
</dbReference>
<evidence type="ECO:0000256" key="1">
    <source>
        <dbReference type="SAM" id="MobiDB-lite"/>
    </source>
</evidence>
<evidence type="ECO:0000313" key="2">
    <source>
        <dbReference type="EnsemblPlants" id="ONIVA07G13130.1"/>
    </source>
</evidence>
<keyword evidence="3" id="KW-1185">Reference proteome</keyword>
<sequence length="75" mass="8129">MRCRPRRACVGTATEVPAAKGRAQFTARRASAAKDRAPSAGGRAPWIRGRGSGVVGRGRRGERHCRWRERDGVAS</sequence>
<dbReference type="Proteomes" id="UP000006591">
    <property type="component" value="Chromosome 7"/>
</dbReference>
<organism evidence="2">
    <name type="scientific">Oryza nivara</name>
    <name type="common">Indian wild rice</name>
    <name type="synonym">Oryza sativa f. spontanea</name>
    <dbReference type="NCBI Taxonomy" id="4536"/>
    <lineage>
        <taxon>Eukaryota</taxon>
        <taxon>Viridiplantae</taxon>
        <taxon>Streptophyta</taxon>
        <taxon>Embryophyta</taxon>
        <taxon>Tracheophyta</taxon>
        <taxon>Spermatophyta</taxon>
        <taxon>Magnoliopsida</taxon>
        <taxon>Liliopsida</taxon>
        <taxon>Poales</taxon>
        <taxon>Poaceae</taxon>
        <taxon>BOP clade</taxon>
        <taxon>Oryzoideae</taxon>
        <taxon>Oryzeae</taxon>
        <taxon>Oryzinae</taxon>
        <taxon>Oryza</taxon>
    </lineage>
</organism>
<reference evidence="2" key="1">
    <citation type="submission" date="2015-04" db="UniProtKB">
        <authorList>
            <consortium name="EnsemblPlants"/>
        </authorList>
    </citation>
    <scope>IDENTIFICATION</scope>
    <source>
        <strain evidence="2">SL10</strain>
    </source>
</reference>
<reference evidence="2" key="2">
    <citation type="submission" date="2018-04" db="EMBL/GenBank/DDBJ databases">
        <title>OnivRS2 (Oryza nivara Reference Sequence Version 2).</title>
        <authorList>
            <person name="Zhang J."/>
            <person name="Kudrna D."/>
            <person name="Lee S."/>
            <person name="Talag J."/>
            <person name="Rajasekar S."/>
            <person name="Welchert J."/>
            <person name="Hsing Y.-I."/>
            <person name="Wing R.A."/>
        </authorList>
    </citation>
    <scope>NUCLEOTIDE SEQUENCE [LARGE SCALE GENOMIC DNA]</scope>
    <source>
        <strain evidence="2">SL10</strain>
    </source>
</reference>
<protein>
    <submittedName>
        <fullName evidence="2">Uncharacterized protein</fullName>
    </submittedName>
</protein>
<dbReference type="AlphaFoldDB" id="A0A0E0I0W6"/>
<evidence type="ECO:0000313" key="3">
    <source>
        <dbReference type="Proteomes" id="UP000006591"/>
    </source>
</evidence>
<dbReference type="HOGENOM" id="CLU_2675318_0_0_1"/>
<name>A0A0E0I0W6_ORYNI</name>
<proteinExistence type="predicted"/>
<accession>A0A0E0I0W6</accession>
<feature type="region of interest" description="Disordered" evidence="1">
    <location>
        <begin position="28"/>
        <end position="62"/>
    </location>
</feature>